<evidence type="ECO:0000256" key="6">
    <source>
        <dbReference type="ARBA" id="ARBA00022960"/>
    </source>
</evidence>
<comment type="subcellular location">
    <subcellularLocation>
        <location evidence="10 11">Cytoplasm</location>
    </subcellularLocation>
</comment>
<dbReference type="NCBIfam" id="TIGR01143">
    <property type="entry name" value="murF"/>
    <property type="match status" value="1"/>
</dbReference>
<dbReference type="Gene3D" id="3.40.1190.10">
    <property type="entry name" value="Mur-like, catalytic domain"/>
    <property type="match status" value="1"/>
</dbReference>
<dbReference type="InterPro" id="IPR005863">
    <property type="entry name" value="UDP-N-AcMur_synth"/>
</dbReference>
<evidence type="ECO:0000256" key="4">
    <source>
        <dbReference type="ARBA" id="ARBA00022741"/>
    </source>
</evidence>
<evidence type="ECO:0000313" key="16">
    <source>
        <dbReference type="Proteomes" id="UP000523079"/>
    </source>
</evidence>
<dbReference type="Pfam" id="PF08245">
    <property type="entry name" value="Mur_ligase_M"/>
    <property type="match status" value="1"/>
</dbReference>
<dbReference type="GO" id="GO:0008360">
    <property type="term" value="P:regulation of cell shape"/>
    <property type="evidence" value="ECO:0007669"/>
    <property type="project" value="UniProtKB-KW"/>
</dbReference>
<dbReference type="Pfam" id="PF02875">
    <property type="entry name" value="Mur_ligase_C"/>
    <property type="match status" value="1"/>
</dbReference>
<evidence type="ECO:0000256" key="3">
    <source>
        <dbReference type="ARBA" id="ARBA00022618"/>
    </source>
</evidence>
<dbReference type="InterPro" id="IPR036565">
    <property type="entry name" value="Mur-like_cat_sf"/>
</dbReference>
<keyword evidence="3 10" id="KW-0132">Cell division</keyword>
<keyword evidence="9 10" id="KW-0961">Cell wall biogenesis/degradation</keyword>
<comment type="caution">
    <text evidence="15">The sequence shown here is derived from an EMBL/GenBank/DDBJ whole genome shotgun (WGS) entry which is preliminary data.</text>
</comment>
<dbReference type="SUPFAM" id="SSF53244">
    <property type="entry name" value="MurD-like peptide ligases, peptide-binding domain"/>
    <property type="match status" value="1"/>
</dbReference>
<dbReference type="InterPro" id="IPR000713">
    <property type="entry name" value="Mur_ligase_N"/>
</dbReference>
<keyword evidence="5 10" id="KW-0067">ATP-binding</keyword>
<feature type="domain" description="Mur ligase C-terminal" evidence="13">
    <location>
        <begin position="333"/>
        <end position="466"/>
    </location>
</feature>
<gene>
    <name evidence="10" type="primary">murF</name>
    <name evidence="15" type="ORF">FHX74_001933</name>
</gene>
<dbReference type="Proteomes" id="UP000523079">
    <property type="component" value="Unassembled WGS sequence"/>
</dbReference>
<dbReference type="GO" id="GO:0051301">
    <property type="term" value="P:cell division"/>
    <property type="evidence" value="ECO:0007669"/>
    <property type="project" value="UniProtKB-KW"/>
</dbReference>
<dbReference type="InterPro" id="IPR051046">
    <property type="entry name" value="MurCDEF_CellWall_CoF430Synth"/>
</dbReference>
<dbReference type="HAMAP" id="MF_02019">
    <property type="entry name" value="MurF"/>
    <property type="match status" value="1"/>
</dbReference>
<reference evidence="15 16" key="1">
    <citation type="submission" date="2020-07" db="EMBL/GenBank/DDBJ databases">
        <title>Sequencing the genomes of 1000 actinobacteria strains.</title>
        <authorList>
            <person name="Klenk H.-P."/>
        </authorList>
    </citation>
    <scope>NUCLEOTIDE SEQUENCE [LARGE SCALE GENOMIC DNA]</scope>
    <source>
        <strain evidence="15 16">DSM 100723</strain>
    </source>
</reference>
<organism evidence="15 16">
    <name type="scientific">Microlunatus kandeliicorticis</name>
    <dbReference type="NCBI Taxonomy" id="1759536"/>
    <lineage>
        <taxon>Bacteria</taxon>
        <taxon>Bacillati</taxon>
        <taxon>Actinomycetota</taxon>
        <taxon>Actinomycetes</taxon>
        <taxon>Propionibacteriales</taxon>
        <taxon>Propionibacteriaceae</taxon>
        <taxon>Microlunatus</taxon>
    </lineage>
</organism>
<dbReference type="PANTHER" id="PTHR43024">
    <property type="entry name" value="UDP-N-ACETYLMURAMOYL-TRIPEPTIDE--D-ALANYL-D-ALANINE LIGASE"/>
    <property type="match status" value="1"/>
</dbReference>
<dbReference type="GO" id="GO:0071555">
    <property type="term" value="P:cell wall organization"/>
    <property type="evidence" value="ECO:0007669"/>
    <property type="project" value="UniProtKB-KW"/>
</dbReference>
<dbReference type="InterPro" id="IPR036615">
    <property type="entry name" value="Mur_ligase_C_dom_sf"/>
</dbReference>
<keyword evidence="2 10" id="KW-0436">Ligase</keyword>
<dbReference type="UniPathway" id="UPA00219"/>
<feature type="binding site" evidence="10">
    <location>
        <begin position="111"/>
        <end position="117"/>
    </location>
    <ligand>
        <name>ATP</name>
        <dbReference type="ChEBI" id="CHEBI:30616"/>
    </ligand>
</feature>
<dbReference type="InterPro" id="IPR013221">
    <property type="entry name" value="Mur_ligase_cen"/>
</dbReference>
<sequence>MIAVGLGRLAETVGAELTGAGPDAEVTSVVVDSRQAQPGSLFVALPGEHVDGHDFVARAAQAGAVAALTTRPVPGVRCLVVPDAQQALGRVGRLAVDLARPQGLRVTGITGSQGKTSTKDLLAQVLETQAPTVAPVASFNNEIGVPLTACRVGPDTRFLVSEMGARGIGHIRYLCELTPPDVGMVLNVGFAHLGMFGSREAIAQAKGELAEAVPGDGVAVLNLGDPLVAAMHTRTRAAVVGFLEPDAEPDAAALRVAARLVSAVDPTADDAGCWSFGLRDSGTGETHPVRLRLLGAHQIGNALAAAAAATALGLAPAAVAEALSAAGPRSRWRMETHRRADGLLVVNDAYNANPGSMSAALRTLAGLGASRRAAGQPTRTVAVLGEMLELGDSAADEHAAVGRLAAELGIDRLLTVGDHADVIREGARAAGLGGEETAVFDTVDALREALLAEVASTDVVLVKASRAIGLETVADALLGDGPEQGSSA</sequence>
<keyword evidence="1 10" id="KW-0963">Cytoplasm</keyword>
<evidence type="ECO:0000256" key="1">
    <source>
        <dbReference type="ARBA" id="ARBA00022490"/>
    </source>
</evidence>
<dbReference type="Pfam" id="PF01225">
    <property type="entry name" value="Mur_ligase"/>
    <property type="match status" value="1"/>
</dbReference>
<keyword evidence="8 10" id="KW-0131">Cell cycle</keyword>
<dbReference type="Gene3D" id="3.40.1390.10">
    <property type="entry name" value="MurE/MurF, N-terminal domain"/>
    <property type="match status" value="1"/>
</dbReference>
<dbReference type="GO" id="GO:0047480">
    <property type="term" value="F:UDP-N-acetylmuramoyl-tripeptide-D-alanyl-D-alanine ligase activity"/>
    <property type="evidence" value="ECO:0007669"/>
    <property type="project" value="UniProtKB-UniRule"/>
</dbReference>
<dbReference type="EMBL" id="JACGWT010000003">
    <property type="protein sequence ID" value="MBA8794314.1"/>
    <property type="molecule type" value="Genomic_DNA"/>
</dbReference>
<dbReference type="InterPro" id="IPR035911">
    <property type="entry name" value="MurE/MurF_N"/>
</dbReference>
<dbReference type="AlphaFoldDB" id="A0A7W3ISA8"/>
<evidence type="ECO:0000259" key="12">
    <source>
        <dbReference type="Pfam" id="PF01225"/>
    </source>
</evidence>
<evidence type="ECO:0000256" key="5">
    <source>
        <dbReference type="ARBA" id="ARBA00022840"/>
    </source>
</evidence>
<evidence type="ECO:0000256" key="7">
    <source>
        <dbReference type="ARBA" id="ARBA00022984"/>
    </source>
</evidence>
<keyword evidence="6 10" id="KW-0133">Cell shape</keyword>
<keyword evidence="16" id="KW-1185">Reference proteome</keyword>
<evidence type="ECO:0000313" key="15">
    <source>
        <dbReference type="EMBL" id="MBA8794314.1"/>
    </source>
</evidence>
<comment type="pathway">
    <text evidence="10 11">Cell wall biogenesis; peptidoglycan biosynthesis.</text>
</comment>
<dbReference type="EC" id="6.3.2.10" evidence="10 11"/>
<dbReference type="GO" id="GO:0005737">
    <property type="term" value="C:cytoplasm"/>
    <property type="evidence" value="ECO:0007669"/>
    <property type="project" value="UniProtKB-SubCell"/>
</dbReference>
<comment type="similarity">
    <text evidence="10">Belongs to the MurCDEF family. MurF subfamily.</text>
</comment>
<proteinExistence type="inferred from homology"/>
<dbReference type="RefSeq" id="WP_182559919.1">
    <property type="nucleotide sequence ID" value="NZ_JACGWT010000003.1"/>
</dbReference>
<dbReference type="PANTHER" id="PTHR43024:SF1">
    <property type="entry name" value="UDP-N-ACETYLMURAMOYL-TRIPEPTIDE--D-ALANYL-D-ALANINE LIGASE"/>
    <property type="match status" value="1"/>
</dbReference>
<protein>
    <recommendedName>
        <fullName evidence="10 11">UDP-N-acetylmuramoyl-tripeptide--D-alanyl-D-alanine ligase</fullName>
        <ecNumber evidence="10 11">6.3.2.10</ecNumber>
    </recommendedName>
    <alternativeName>
        <fullName evidence="10">D-alanyl-D-alanine-adding enzyme</fullName>
    </alternativeName>
</protein>
<dbReference type="SUPFAM" id="SSF63418">
    <property type="entry name" value="MurE/MurF N-terminal domain"/>
    <property type="match status" value="1"/>
</dbReference>
<keyword evidence="7 10" id="KW-0573">Peptidoglycan synthesis</keyword>
<evidence type="ECO:0000256" key="11">
    <source>
        <dbReference type="RuleBase" id="RU004136"/>
    </source>
</evidence>
<dbReference type="InterPro" id="IPR004101">
    <property type="entry name" value="Mur_ligase_C"/>
</dbReference>
<evidence type="ECO:0000256" key="2">
    <source>
        <dbReference type="ARBA" id="ARBA00022598"/>
    </source>
</evidence>
<feature type="domain" description="Mur ligase central" evidence="14">
    <location>
        <begin position="109"/>
        <end position="309"/>
    </location>
</feature>
<name>A0A7W3ISA8_9ACTN</name>
<accession>A0A7W3ISA8</accession>
<evidence type="ECO:0000256" key="10">
    <source>
        <dbReference type="HAMAP-Rule" id="MF_02019"/>
    </source>
</evidence>
<dbReference type="GO" id="GO:0009252">
    <property type="term" value="P:peptidoglycan biosynthetic process"/>
    <property type="evidence" value="ECO:0007669"/>
    <property type="project" value="UniProtKB-UniRule"/>
</dbReference>
<keyword evidence="4 10" id="KW-0547">Nucleotide-binding</keyword>
<dbReference type="Gene3D" id="3.90.190.20">
    <property type="entry name" value="Mur ligase, C-terminal domain"/>
    <property type="match status" value="1"/>
</dbReference>
<evidence type="ECO:0000259" key="13">
    <source>
        <dbReference type="Pfam" id="PF02875"/>
    </source>
</evidence>
<evidence type="ECO:0000256" key="9">
    <source>
        <dbReference type="ARBA" id="ARBA00023316"/>
    </source>
</evidence>
<dbReference type="SUPFAM" id="SSF53623">
    <property type="entry name" value="MurD-like peptide ligases, catalytic domain"/>
    <property type="match status" value="1"/>
</dbReference>
<comment type="catalytic activity">
    <reaction evidence="10 11">
        <text>D-alanyl-D-alanine + UDP-N-acetyl-alpha-D-muramoyl-L-alanyl-gamma-D-glutamyl-meso-2,6-diaminopimelate + ATP = UDP-N-acetyl-alpha-D-muramoyl-L-alanyl-gamma-D-glutamyl-meso-2,6-diaminopimeloyl-D-alanyl-D-alanine + ADP + phosphate + H(+)</text>
        <dbReference type="Rhea" id="RHEA:28374"/>
        <dbReference type="ChEBI" id="CHEBI:15378"/>
        <dbReference type="ChEBI" id="CHEBI:30616"/>
        <dbReference type="ChEBI" id="CHEBI:43474"/>
        <dbReference type="ChEBI" id="CHEBI:57822"/>
        <dbReference type="ChEBI" id="CHEBI:61386"/>
        <dbReference type="ChEBI" id="CHEBI:83905"/>
        <dbReference type="ChEBI" id="CHEBI:456216"/>
        <dbReference type="EC" id="6.3.2.10"/>
    </reaction>
</comment>
<evidence type="ECO:0000259" key="14">
    <source>
        <dbReference type="Pfam" id="PF08245"/>
    </source>
</evidence>
<comment type="function">
    <text evidence="10 11">Involved in cell wall formation. Catalyzes the final step in the synthesis of UDP-N-acetylmuramoyl-pentapeptide, the precursor of murein.</text>
</comment>
<feature type="domain" description="Mur ligase N-terminal catalytic" evidence="12">
    <location>
        <begin position="26"/>
        <end position="73"/>
    </location>
</feature>
<dbReference type="GO" id="GO:0005524">
    <property type="term" value="F:ATP binding"/>
    <property type="evidence" value="ECO:0007669"/>
    <property type="project" value="UniProtKB-UniRule"/>
</dbReference>
<evidence type="ECO:0000256" key="8">
    <source>
        <dbReference type="ARBA" id="ARBA00023306"/>
    </source>
</evidence>